<dbReference type="EMBL" id="BMER01000001">
    <property type="protein sequence ID" value="GGG77488.1"/>
    <property type="molecule type" value="Genomic_DNA"/>
</dbReference>
<feature type="transmembrane region" description="Helical" evidence="1">
    <location>
        <begin position="214"/>
        <end position="239"/>
    </location>
</feature>
<sequence>MPTFTGTLSGQMKHLFLLVVGVMSCLAIATTVFAHLPVQQTRYLALRDSTRQAQLVEKKRLADSIARVQDSLTMQYIGLPDPDRPNQFADSLRSHLVVENGDFMGWLAFARTLEKDIKTDAEKVSRERWVVGAIGLLLLLLGIVRIAFPTEVLSIIQAFYNDRILLQINKEDTLYSSWPFVFLYIVFGFTVGLFIYLCSMYYTRSSGSGGIGDFLGISLFVMLLFILKIIVTRFLGFVFDLQRIVREYVSILYLSYFNAALVFLPIVLVLSLVPHNYTIWIIPIALFIVFGLFAFRFAKTASNLLTNHRFSKFYLFMYLCCLEIAPVLILVKVLGN</sequence>
<keyword evidence="1" id="KW-0472">Membrane</keyword>
<evidence type="ECO:0000313" key="2">
    <source>
        <dbReference type="EMBL" id="GGG77488.1"/>
    </source>
</evidence>
<evidence type="ECO:0000256" key="1">
    <source>
        <dbReference type="SAM" id="Phobius"/>
    </source>
</evidence>
<accession>A0A917HEZ2</accession>
<comment type="caution">
    <text evidence="2">The sequence shown here is derived from an EMBL/GenBank/DDBJ whole genome shotgun (WGS) entry which is preliminary data.</text>
</comment>
<dbReference type="InterPro" id="IPR025367">
    <property type="entry name" value="DUF4271"/>
</dbReference>
<feature type="transmembrane region" description="Helical" evidence="1">
    <location>
        <begin position="129"/>
        <end position="160"/>
    </location>
</feature>
<feature type="transmembrane region" description="Helical" evidence="1">
    <location>
        <begin position="181"/>
        <end position="202"/>
    </location>
</feature>
<dbReference type="AlphaFoldDB" id="A0A917HEZ2"/>
<keyword evidence="3" id="KW-1185">Reference proteome</keyword>
<feature type="transmembrane region" description="Helical" evidence="1">
    <location>
        <begin position="277"/>
        <end position="295"/>
    </location>
</feature>
<keyword evidence="1" id="KW-1133">Transmembrane helix</keyword>
<evidence type="ECO:0008006" key="4">
    <source>
        <dbReference type="Google" id="ProtNLM"/>
    </source>
</evidence>
<dbReference type="Proteomes" id="UP000660862">
    <property type="component" value="Unassembled WGS sequence"/>
</dbReference>
<keyword evidence="1" id="KW-0812">Transmembrane</keyword>
<protein>
    <recommendedName>
        <fullName evidence="4">DUF4271 domain-containing protein</fullName>
    </recommendedName>
</protein>
<reference evidence="2" key="1">
    <citation type="journal article" date="2014" name="Int. J. Syst. Evol. Microbiol.">
        <title>Complete genome sequence of Corynebacterium casei LMG S-19264T (=DSM 44701T), isolated from a smear-ripened cheese.</title>
        <authorList>
            <consortium name="US DOE Joint Genome Institute (JGI-PGF)"/>
            <person name="Walter F."/>
            <person name="Albersmeier A."/>
            <person name="Kalinowski J."/>
            <person name="Ruckert C."/>
        </authorList>
    </citation>
    <scope>NUCLEOTIDE SEQUENCE</scope>
    <source>
        <strain evidence="2">CGMCC 1.12195</strain>
    </source>
</reference>
<dbReference type="Pfam" id="PF14093">
    <property type="entry name" value="DUF4271"/>
    <property type="match status" value="1"/>
</dbReference>
<reference evidence="2" key="2">
    <citation type="submission" date="2020-09" db="EMBL/GenBank/DDBJ databases">
        <authorList>
            <person name="Sun Q."/>
            <person name="Zhou Y."/>
        </authorList>
    </citation>
    <scope>NUCLEOTIDE SEQUENCE</scope>
    <source>
        <strain evidence="2">CGMCC 1.12195</strain>
    </source>
</reference>
<feature type="transmembrane region" description="Helical" evidence="1">
    <location>
        <begin position="315"/>
        <end position="335"/>
    </location>
</feature>
<proteinExistence type="predicted"/>
<name>A0A917HEZ2_9SPHI</name>
<feature type="transmembrane region" description="Helical" evidence="1">
    <location>
        <begin position="251"/>
        <end position="271"/>
    </location>
</feature>
<gene>
    <name evidence="2" type="ORF">GCM10007415_06780</name>
</gene>
<organism evidence="2 3">
    <name type="scientific">Parapedobacter pyrenivorans</name>
    <dbReference type="NCBI Taxonomy" id="1305674"/>
    <lineage>
        <taxon>Bacteria</taxon>
        <taxon>Pseudomonadati</taxon>
        <taxon>Bacteroidota</taxon>
        <taxon>Sphingobacteriia</taxon>
        <taxon>Sphingobacteriales</taxon>
        <taxon>Sphingobacteriaceae</taxon>
        <taxon>Parapedobacter</taxon>
    </lineage>
</organism>
<evidence type="ECO:0000313" key="3">
    <source>
        <dbReference type="Proteomes" id="UP000660862"/>
    </source>
</evidence>